<name>X1IBL7_9ZZZZ</name>
<protein>
    <recommendedName>
        <fullName evidence="6">Cysteine-rich domain-containing protein</fullName>
    </recommendedName>
</protein>
<dbReference type="PANTHER" id="PTHR43255:SF1">
    <property type="entry name" value="IRON-SULFUR-BINDING OXIDOREDUCTASE FADF-RELATED"/>
    <property type="match status" value="1"/>
</dbReference>
<accession>X1IBL7</accession>
<reference evidence="7" key="1">
    <citation type="journal article" date="2014" name="Front. Microbiol.">
        <title>High frequency of phylogenetically diverse reductive dehalogenase-homologous genes in deep subseafloor sedimentary metagenomes.</title>
        <authorList>
            <person name="Kawai M."/>
            <person name="Futagami T."/>
            <person name="Toyoda A."/>
            <person name="Takaki Y."/>
            <person name="Nishi S."/>
            <person name="Hori S."/>
            <person name="Arai W."/>
            <person name="Tsubouchi T."/>
            <person name="Morono Y."/>
            <person name="Uchiyama I."/>
            <person name="Ito T."/>
            <person name="Fujiyama A."/>
            <person name="Inagaki F."/>
            <person name="Takami H."/>
        </authorList>
    </citation>
    <scope>NUCLEOTIDE SEQUENCE</scope>
    <source>
        <strain evidence="7">Expedition CK06-06</strain>
    </source>
</reference>
<dbReference type="GO" id="GO:0016491">
    <property type="term" value="F:oxidoreductase activity"/>
    <property type="evidence" value="ECO:0007669"/>
    <property type="project" value="UniProtKB-KW"/>
</dbReference>
<dbReference type="GO" id="GO:0046872">
    <property type="term" value="F:metal ion binding"/>
    <property type="evidence" value="ECO:0007669"/>
    <property type="project" value="UniProtKB-KW"/>
</dbReference>
<keyword evidence="5" id="KW-0411">Iron-sulfur</keyword>
<dbReference type="InterPro" id="IPR051460">
    <property type="entry name" value="HdrC_iron-sulfur_subunit"/>
</dbReference>
<comment type="caution">
    <text evidence="7">The sequence shown here is derived from an EMBL/GenBank/DDBJ whole genome shotgun (WGS) entry which is preliminary data.</text>
</comment>
<dbReference type="PANTHER" id="PTHR43255">
    <property type="entry name" value="IRON-SULFUR-BINDING OXIDOREDUCTASE FADF-RELATED-RELATED"/>
    <property type="match status" value="1"/>
</dbReference>
<dbReference type="GO" id="GO:0051539">
    <property type="term" value="F:4 iron, 4 sulfur cluster binding"/>
    <property type="evidence" value="ECO:0007669"/>
    <property type="project" value="UniProtKB-KW"/>
</dbReference>
<evidence type="ECO:0000259" key="6">
    <source>
        <dbReference type="Pfam" id="PF02754"/>
    </source>
</evidence>
<evidence type="ECO:0000256" key="2">
    <source>
        <dbReference type="ARBA" id="ARBA00022723"/>
    </source>
</evidence>
<keyword evidence="2" id="KW-0479">Metal-binding</keyword>
<dbReference type="AlphaFoldDB" id="X1IBL7"/>
<keyword evidence="1" id="KW-0004">4Fe-4S</keyword>
<keyword evidence="4" id="KW-0408">Iron</keyword>
<dbReference type="EMBL" id="BARU01040575">
    <property type="protein sequence ID" value="GAH79082.1"/>
    <property type="molecule type" value="Genomic_DNA"/>
</dbReference>
<evidence type="ECO:0000256" key="4">
    <source>
        <dbReference type="ARBA" id="ARBA00023004"/>
    </source>
</evidence>
<evidence type="ECO:0000256" key="3">
    <source>
        <dbReference type="ARBA" id="ARBA00023002"/>
    </source>
</evidence>
<sequence>ARCLEVCPQGIDYMELTKGFRAVAHKEGEETVCSHGGAFQSLMRIMTSKTLQQNRMGWIPKSAKIKTEGDILYFVGCLPYFDVFFSNIGVKTLNASLSTLTLLNKIGIEPVLLPNERCCGHDLLWGGDLEHFLKLAKHNIKEIKKSGTDAGIVFFIASTDTTFVIAVRKPSMTTFAMIRFPNSSANLVARIE</sequence>
<evidence type="ECO:0000313" key="7">
    <source>
        <dbReference type="EMBL" id="GAH79082.1"/>
    </source>
</evidence>
<dbReference type="InterPro" id="IPR004017">
    <property type="entry name" value="Cys_rich_dom"/>
</dbReference>
<dbReference type="Pfam" id="PF02754">
    <property type="entry name" value="CCG"/>
    <property type="match status" value="1"/>
</dbReference>
<gene>
    <name evidence="7" type="ORF">S03H2_62706</name>
</gene>
<feature type="non-terminal residue" evidence="7">
    <location>
        <position position="1"/>
    </location>
</feature>
<evidence type="ECO:0000256" key="5">
    <source>
        <dbReference type="ARBA" id="ARBA00023014"/>
    </source>
</evidence>
<proteinExistence type="predicted"/>
<organism evidence="7">
    <name type="scientific">marine sediment metagenome</name>
    <dbReference type="NCBI Taxonomy" id="412755"/>
    <lineage>
        <taxon>unclassified sequences</taxon>
        <taxon>metagenomes</taxon>
        <taxon>ecological metagenomes</taxon>
    </lineage>
</organism>
<feature type="domain" description="Cysteine-rich" evidence="6">
    <location>
        <begin position="72"/>
        <end position="150"/>
    </location>
</feature>
<dbReference type="GO" id="GO:0005886">
    <property type="term" value="C:plasma membrane"/>
    <property type="evidence" value="ECO:0007669"/>
    <property type="project" value="TreeGrafter"/>
</dbReference>
<evidence type="ECO:0000256" key="1">
    <source>
        <dbReference type="ARBA" id="ARBA00022485"/>
    </source>
</evidence>
<keyword evidence="3" id="KW-0560">Oxidoreductase</keyword>